<keyword evidence="4 6" id="KW-0472">Membrane</keyword>
<dbReference type="OrthoDB" id="1718410at2759"/>
<dbReference type="Proteomes" id="UP000777482">
    <property type="component" value="Unassembled WGS sequence"/>
</dbReference>
<dbReference type="EMBL" id="PUHQ01000054">
    <property type="protein sequence ID" value="KAG0659386.1"/>
    <property type="molecule type" value="Genomic_DNA"/>
</dbReference>
<name>A0A9P7B5B4_RHOMI</name>
<feature type="transmembrane region" description="Helical" evidence="6">
    <location>
        <begin position="374"/>
        <end position="394"/>
    </location>
</feature>
<protein>
    <submittedName>
        <fullName evidence="7">Uncharacterized protein</fullName>
    </submittedName>
</protein>
<gene>
    <name evidence="7" type="ORF">C6P46_005161</name>
</gene>
<feature type="transmembrane region" description="Helical" evidence="6">
    <location>
        <begin position="176"/>
        <end position="195"/>
    </location>
</feature>
<feature type="transmembrane region" description="Helical" evidence="6">
    <location>
        <begin position="336"/>
        <end position="354"/>
    </location>
</feature>
<organism evidence="7 8">
    <name type="scientific">Rhodotorula mucilaginosa</name>
    <name type="common">Yeast</name>
    <name type="synonym">Rhodotorula rubra</name>
    <dbReference type="NCBI Taxonomy" id="5537"/>
    <lineage>
        <taxon>Eukaryota</taxon>
        <taxon>Fungi</taxon>
        <taxon>Dikarya</taxon>
        <taxon>Basidiomycota</taxon>
        <taxon>Pucciniomycotina</taxon>
        <taxon>Microbotryomycetes</taxon>
        <taxon>Sporidiobolales</taxon>
        <taxon>Sporidiobolaceae</taxon>
        <taxon>Rhodotorula</taxon>
    </lineage>
</organism>
<evidence type="ECO:0000256" key="6">
    <source>
        <dbReference type="SAM" id="Phobius"/>
    </source>
</evidence>
<feature type="compositionally biased region" description="Low complexity" evidence="5">
    <location>
        <begin position="71"/>
        <end position="80"/>
    </location>
</feature>
<evidence type="ECO:0000256" key="3">
    <source>
        <dbReference type="ARBA" id="ARBA00022989"/>
    </source>
</evidence>
<keyword evidence="2 6" id="KW-0812">Transmembrane</keyword>
<dbReference type="GO" id="GO:0022857">
    <property type="term" value="F:transmembrane transporter activity"/>
    <property type="evidence" value="ECO:0007669"/>
    <property type="project" value="InterPro"/>
</dbReference>
<keyword evidence="3 6" id="KW-1133">Transmembrane helix</keyword>
<evidence type="ECO:0000256" key="5">
    <source>
        <dbReference type="SAM" id="MobiDB-lite"/>
    </source>
</evidence>
<keyword evidence="8" id="KW-1185">Reference proteome</keyword>
<feature type="transmembrane region" description="Helical" evidence="6">
    <location>
        <begin position="287"/>
        <end position="310"/>
    </location>
</feature>
<proteinExistence type="predicted"/>
<evidence type="ECO:0000256" key="4">
    <source>
        <dbReference type="ARBA" id="ARBA00023136"/>
    </source>
</evidence>
<comment type="subcellular location">
    <subcellularLocation>
        <location evidence="1">Membrane</location>
        <topology evidence="1">Multi-pass membrane protein</topology>
    </subcellularLocation>
</comment>
<evidence type="ECO:0000256" key="1">
    <source>
        <dbReference type="ARBA" id="ARBA00004141"/>
    </source>
</evidence>
<comment type="caution">
    <text evidence="7">The sequence shown here is derived from an EMBL/GenBank/DDBJ whole genome shotgun (WGS) entry which is preliminary data.</text>
</comment>
<reference evidence="7 8" key="1">
    <citation type="submission" date="2020-11" db="EMBL/GenBank/DDBJ databases">
        <title>Kefir isolates.</title>
        <authorList>
            <person name="Marcisauskas S."/>
            <person name="Kim Y."/>
            <person name="Blasche S."/>
        </authorList>
    </citation>
    <scope>NUCLEOTIDE SEQUENCE [LARGE SCALE GENOMIC DNA]</scope>
    <source>
        <strain evidence="7 8">KR</strain>
    </source>
</reference>
<feature type="transmembrane region" description="Helical" evidence="6">
    <location>
        <begin position="470"/>
        <end position="491"/>
    </location>
</feature>
<dbReference type="Pfam" id="PF13520">
    <property type="entry name" value="AA_permease_2"/>
    <property type="match status" value="1"/>
</dbReference>
<feature type="transmembrane region" description="Helical" evidence="6">
    <location>
        <begin position="530"/>
        <end position="550"/>
    </location>
</feature>
<evidence type="ECO:0000256" key="2">
    <source>
        <dbReference type="ARBA" id="ARBA00022692"/>
    </source>
</evidence>
<feature type="transmembrane region" description="Helical" evidence="6">
    <location>
        <begin position="259"/>
        <end position="281"/>
    </location>
</feature>
<feature type="region of interest" description="Disordered" evidence="5">
    <location>
        <begin position="15"/>
        <end position="50"/>
    </location>
</feature>
<evidence type="ECO:0000313" key="7">
    <source>
        <dbReference type="EMBL" id="KAG0659386.1"/>
    </source>
</evidence>
<sequence length="749" mass="80470">MQRDLYAPPDVVELSAMTSAAGQQTSTTMRQRRGRRTSAAGGTAPSYAESEWIEIIRRQRARTGTGALKLPRNTSSSAAPSPAPGSPNPNSDVGQTYPPLASKGPPQLANEWEFSGWGSVRFVELNPDEIEAAARRRDEDKKRDGHDSLGAWLASGVAGVAVAGSPLYAFPSLVTVAGVYSPISLLIATLLLAFWRPIMADLAAALPISGANYAYLLNVSTSVPFALIGAAVTLLDDIATSVVAAATASVYISDQSHGIVAANWMTVVLLGVIATVGLIGVRGSAGVTLATLGLHLLTLAVLIVCSLVHWGRHGNETLKSNWEAGQLQSAAEIAKAIYLGICIAFLGVTGFETAPDYASALRPSPHVYPAVLRSLQWIAIAINAPLLLCTFAVLPLERILSVSSVLIFRARLVAALELLQRLSLDGFLPPNLLKPMPITRVPAFVLLLFTSLSILVYVTSGMSLSVVSSLFALVFLSIMLFYPISLLLLLYNRPTLLDSTRRSSFLLIVATLLLDLVLLGGVVAHDPMSIAYLAGYGSILTLLAWTAAWWGRGMRWAWWIAEHGLEWKNGARWCVRMIRRARTGRDVIILVKGDEINKLFRRMSYVEDNEATSHITLVHFYGDHAMSPAGLPSDMDKPVVGGEQTELPVLLDEERIQHTDISAAGRPAEVDAIPSELEANAMILDEAFPSITVDLVLVRAPFTPACVHALGHQLGIKTGRMMMGAPSDGSQGEREFGVRDLAGVRIISE</sequence>
<feature type="transmembrane region" description="Helical" evidence="6">
    <location>
        <begin position="441"/>
        <end position="458"/>
    </location>
</feature>
<dbReference type="InterPro" id="IPR002293">
    <property type="entry name" value="AA/rel_permease1"/>
</dbReference>
<feature type="transmembrane region" description="Helical" evidence="6">
    <location>
        <begin position="503"/>
        <end position="524"/>
    </location>
</feature>
<dbReference type="Gene3D" id="1.20.1740.10">
    <property type="entry name" value="Amino acid/polyamine transporter I"/>
    <property type="match status" value="1"/>
</dbReference>
<feature type="region of interest" description="Disordered" evidence="5">
    <location>
        <begin position="63"/>
        <end position="105"/>
    </location>
</feature>
<evidence type="ECO:0000313" key="8">
    <source>
        <dbReference type="Proteomes" id="UP000777482"/>
    </source>
</evidence>
<dbReference type="AlphaFoldDB" id="A0A9P7B5B4"/>
<dbReference type="GO" id="GO:0016020">
    <property type="term" value="C:membrane"/>
    <property type="evidence" value="ECO:0007669"/>
    <property type="project" value="UniProtKB-SubCell"/>
</dbReference>
<accession>A0A9P7B5B4</accession>
<feature type="transmembrane region" description="Helical" evidence="6">
    <location>
        <begin position="149"/>
        <end position="170"/>
    </location>
</feature>